<feature type="region of interest" description="Disordered" evidence="1">
    <location>
        <begin position="1"/>
        <end position="35"/>
    </location>
</feature>
<reference evidence="2 3" key="1">
    <citation type="submission" date="2015-07" db="EMBL/GenBank/DDBJ databases">
        <authorList>
            <person name="Voget S."/>
            <person name="Dogs M."/>
            <person name="Brinkhoff T.H."/>
            <person name="Daniel R."/>
        </authorList>
    </citation>
    <scope>NUCLEOTIDE SEQUENCE [LARGE SCALE GENOMIC DNA]</scope>
    <source>
        <strain evidence="2 3">B14</strain>
    </source>
</reference>
<keyword evidence="3" id="KW-1185">Reference proteome</keyword>
<protein>
    <submittedName>
        <fullName evidence="2">Uncharacterized protein</fullName>
    </submittedName>
</protein>
<accession>A0ABZ2BX86</accession>
<gene>
    <name evidence="2" type="ORF">ROLI_030260</name>
</gene>
<evidence type="ECO:0000256" key="1">
    <source>
        <dbReference type="SAM" id="MobiDB-lite"/>
    </source>
</evidence>
<proteinExistence type="predicted"/>
<dbReference type="RefSeq" id="WP_187431993.1">
    <property type="nucleotide sequence ID" value="NZ_CP143423.1"/>
</dbReference>
<reference evidence="3" key="2">
    <citation type="submission" date="2024-01" db="EMBL/GenBank/DDBJ databases">
        <title>Roseobacter fucihabitans sp. nov., isolated from the brown alga Fucus spiralis.</title>
        <authorList>
            <person name="Hahnke S."/>
            <person name="Berger M."/>
            <person name="Schlingloff A."/>
            <person name="Athale I."/>
            <person name="Neumann-Schaal M."/>
            <person name="Adenaya A."/>
            <person name="Poehlein A."/>
            <person name="Daniel R."/>
            <person name="Pertersen J."/>
            <person name="Brinkhoff T."/>
        </authorList>
    </citation>
    <scope>NUCLEOTIDE SEQUENCE [LARGE SCALE GENOMIC DNA]</scope>
    <source>
        <strain evidence="3">B14</strain>
    </source>
</reference>
<sequence>MSKNPQDHAPYHQRYSEPAWYRDQPKFPKGRDPNTDLFKDDAIKSIGEIAGNLDDADFHALQLQLRNVAFDYMTALHTTPLRLLDGLGDVKLTSRIKYLETHTIKPARLLLDALADDNSALLSEWPEKLDYPAPDKSSLVAELNKFHDRATELKLLLEDRLPNESMTMEFLTDLGNALTRVLKSFFPSLTISRGTYHKTVVASDPSMHGSFLSVMAICIGEILPAENELSSKLIGELRKLQGP</sequence>
<dbReference type="EMBL" id="CP143423">
    <property type="protein sequence ID" value="WVX49931.1"/>
    <property type="molecule type" value="Genomic_DNA"/>
</dbReference>
<organism evidence="2 3">
    <name type="scientific">Roseobacter fucihabitans</name>
    <dbReference type="NCBI Taxonomy" id="1537242"/>
    <lineage>
        <taxon>Bacteria</taxon>
        <taxon>Pseudomonadati</taxon>
        <taxon>Pseudomonadota</taxon>
        <taxon>Alphaproteobacteria</taxon>
        <taxon>Rhodobacterales</taxon>
        <taxon>Roseobacteraceae</taxon>
        <taxon>Roseobacter</taxon>
    </lineage>
</organism>
<feature type="compositionally biased region" description="Basic and acidic residues" evidence="1">
    <location>
        <begin position="23"/>
        <end position="35"/>
    </location>
</feature>
<name>A0ABZ2BX86_9RHOB</name>
<evidence type="ECO:0000313" key="3">
    <source>
        <dbReference type="Proteomes" id="UP001318682"/>
    </source>
</evidence>
<evidence type="ECO:0000313" key="2">
    <source>
        <dbReference type="EMBL" id="WVX49931.1"/>
    </source>
</evidence>
<dbReference type="Proteomes" id="UP001318682">
    <property type="component" value="Chromosome"/>
</dbReference>
<feature type="compositionally biased region" description="Basic and acidic residues" evidence="1">
    <location>
        <begin position="1"/>
        <end position="10"/>
    </location>
</feature>